<evidence type="ECO:0000256" key="2">
    <source>
        <dbReference type="ARBA" id="ARBA00022729"/>
    </source>
</evidence>
<comment type="similarity">
    <text evidence="1">Belongs to the glycosyl hydrolase 27 family.</text>
</comment>
<dbReference type="InterPro" id="IPR013785">
    <property type="entry name" value="Aldolase_TIM"/>
</dbReference>
<dbReference type="InterPro" id="IPR013780">
    <property type="entry name" value="Glyco_hydro_b"/>
</dbReference>
<evidence type="ECO:0000313" key="7">
    <source>
        <dbReference type="Proteomes" id="UP000284243"/>
    </source>
</evidence>
<keyword evidence="3" id="KW-0378">Hydrolase</keyword>
<dbReference type="InterPro" id="IPR017853">
    <property type="entry name" value="GH"/>
</dbReference>
<dbReference type="Gene3D" id="2.60.40.1180">
    <property type="entry name" value="Golgi alpha-mannosidase II"/>
    <property type="match status" value="1"/>
</dbReference>
<comment type="caution">
    <text evidence="6">The sequence shown here is derived from an EMBL/GenBank/DDBJ whole genome shotgun (WGS) entry which is preliminary data.</text>
</comment>
<evidence type="ECO:0000256" key="1">
    <source>
        <dbReference type="ARBA" id="ARBA00009743"/>
    </source>
</evidence>
<name>A0A412TWJ1_9BACT</name>
<keyword evidence="2" id="KW-0732">Signal</keyword>
<dbReference type="RefSeq" id="WP_118160032.1">
    <property type="nucleotide sequence ID" value="NZ_JADNGC010000002.1"/>
</dbReference>
<accession>A0A412TWJ1</accession>
<dbReference type="SUPFAM" id="SSF51445">
    <property type="entry name" value="(Trans)glycosidases"/>
    <property type="match status" value="1"/>
</dbReference>
<protein>
    <submittedName>
        <fullName evidence="6">Alpha-galactosidase</fullName>
    </submittedName>
</protein>
<dbReference type="SUPFAM" id="SSF51011">
    <property type="entry name" value="Glycosyl hydrolase domain"/>
    <property type="match status" value="1"/>
</dbReference>
<evidence type="ECO:0000313" key="6">
    <source>
        <dbReference type="EMBL" id="RGU58204.1"/>
    </source>
</evidence>
<sequence>MKRYILVLALFAGLGLLWSCASDAEMRWKEGRWQLISQSGKTTVYLDSTMVFPELIAAYRLDSVVKTSDYTGHAARRYEIEDELGKGVCYEVEHTRSGLPDLVQRFYFYPGKTCFFTEIELVGDALLACGYMAPVKTTGTPAFLQEQGQFLFVPFDNDCWVKYDVRPLAGEQLSYEVSALFQPRSRRGLIVGSVEHDAWKTGVRSQTDQAGSVNGVECFGGVTSALTRDTLQHGKLKGKTVKSPKVMVGIFDDWRTGMEEYALANARIAPAPEWKQGTPFGWNSWGSIQQHINFDKAIQVSDFFKENLQDQGFSNDSTLYIDLDSFWDNFSDEQLKEFVDHCHRNGQKAGIYWVPFTDWFRDPERKVEGTDTPYREVYLYANGKEQSLDGAWAIDPTHPAVKKRIDYFTERFHRAGFEYIKIDFLTHGAMEADSHADSNVTTGIQAYNQGMKYLLDAFKGKFYITQAISPVFPSHYAHSRRIACDAFAAITDSEYTLNGLSYGWWLCNAYRFNDADHLLMFREGITEGENRARVTSGVITGIYMNGDDLTLAGPKVAKERVKKFFTNAEINRIARIGRSFRPVYGYRPTANGRAENFFVLEQEQVVYVVAFNFAKDRPLEYTLAFSDLNLDPARTYSATELWSGVNEEFTMELKGQVPPADVQVWKIKKL</sequence>
<organism evidence="6 7">
    <name type="scientific">Odoribacter splanchnicus</name>
    <dbReference type="NCBI Taxonomy" id="28118"/>
    <lineage>
        <taxon>Bacteria</taxon>
        <taxon>Pseudomonadati</taxon>
        <taxon>Bacteroidota</taxon>
        <taxon>Bacteroidia</taxon>
        <taxon>Bacteroidales</taxon>
        <taxon>Odoribacteraceae</taxon>
        <taxon>Odoribacter</taxon>
    </lineage>
</organism>
<dbReference type="PANTHER" id="PTHR11452:SF75">
    <property type="entry name" value="ALPHA-GALACTOSIDASE MEL1"/>
    <property type="match status" value="1"/>
</dbReference>
<proteinExistence type="inferred from homology"/>
<dbReference type="PANTHER" id="PTHR11452">
    <property type="entry name" value="ALPHA-GALACTOSIDASE/ALPHA-N-ACETYLGALACTOSAMINIDASE"/>
    <property type="match status" value="1"/>
</dbReference>
<dbReference type="Pfam" id="PF17801">
    <property type="entry name" value="Melibiase_C"/>
    <property type="match status" value="1"/>
</dbReference>
<dbReference type="GO" id="GO:0005975">
    <property type="term" value="P:carbohydrate metabolic process"/>
    <property type="evidence" value="ECO:0007669"/>
    <property type="project" value="InterPro"/>
</dbReference>
<dbReference type="InterPro" id="IPR002241">
    <property type="entry name" value="Glyco_hydro_27"/>
</dbReference>
<evidence type="ECO:0000256" key="3">
    <source>
        <dbReference type="ARBA" id="ARBA00022801"/>
    </source>
</evidence>
<gene>
    <name evidence="6" type="ORF">DWW57_03905</name>
</gene>
<keyword evidence="4" id="KW-0326">Glycosidase</keyword>
<evidence type="ECO:0000259" key="5">
    <source>
        <dbReference type="Pfam" id="PF17801"/>
    </source>
</evidence>
<dbReference type="InterPro" id="IPR041233">
    <property type="entry name" value="Melibiase_C"/>
</dbReference>
<dbReference type="Gene3D" id="3.20.20.70">
    <property type="entry name" value="Aldolase class I"/>
    <property type="match status" value="1"/>
</dbReference>
<reference evidence="6 7" key="1">
    <citation type="submission" date="2018-08" db="EMBL/GenBank/DDBJ databases">
        <title>A genome reference for cultivated species of the human gut microbiota.</title>
        <authorList>
            <person name="Zou Y."/>
            <person name="Xue W."/>
            <person name="Luo G."/>
        </authorList>
    </citation>
    <scope>NUCLEOTIDE SEQUENCE [LARGE SCALE GENOMIC DNA]</scope>
    <source>
        <strain evidence="6 7">AF16-14</strain>
    </source>
</reference>
<evidence type="ECO:0000256" key="4">
    <source>
        <dbReference type="ARBA" id="ARBA00023295"/>
    </source>
</evidence>
<feature type="domain" description="Alpha galactosidase C-terminal" evidence="5">
    <location>
        <begin position="606"/>
        <end position="667"/>
    </location>
</feature>
<dbReference type="EMBL" id="QRYC01000003">
    <property type="protein sequence ID" value="RGU58204.1"/>
    <property type="molecule type" value="Genomic_DNA"/>
</dbReference>
<dbReference type="GO" id="GO:0004553">
    <property type="term" value="F:hydrolase activity, hydrolyzing O-glycosyl compounds"/>
    <property type="evidence" value="ECO:0007669"/>
    <property type="project" value="InterPro"/>
</dbReference>
<dbReference type="AlphaFoldDB" id="A0A412TWJ1"/>
<dbReference type="Proteomes" id="UP000284243">
    <property type="component" value="Unassembled WGS sequence"/>
</dbReference>